<proteinExistence type="inferred from homology"/>
<organism evidence="9 10">
    <name type="scientific">Paractinoplanes durhamensis</name>
    <dbReference type="NCBI Taxonomy" id="113563"/>
    <lineage>
        <taxon>Bacteria</taxon>
        <taxon>Bacillati</taxon>
        <taxon>Actinomycetota</taxon>
        <taxon>Actinomycetes</taxon>
        <taxon>Micromonosporales</taxon>
        <taxon>Micromonosporaceae</taxon>
        <taxon>Paractinoplanes</taxon>
    </lineage>
</organism>
<evidence type="ECO:0000313" key="9">
    <source>
        <dbReference type="EMBL" id="GIE01168.1"/>
    </source>
</evidence>
<evidence type="ECO:0000256" key="4">
    <source>
        <dbReference type="ARBA" id="ARBA00023082"/>
    </source>
</evidence>
<keyword evidence="3" id="KW-0805">Transcription regulation</keyword>
<dbReference type="Gene3D" id="3.10.450.50">
    <property type="match status" value="1"/>
</dbReference>
<dbReference type="InterPro" id="IPR014305">
    <property type="entry name" value="RNA_pol_sigma-G_actinobac"/>
</dbReference>
<name>A0ABQ3YUA6_9ACTN</name>
<keyword evidence="4" id="KW-0731">Sigma factor</keyword>
<keyword evidence="10" id="KW-1185">Reference proteome</keyword>
<sequence length="325" mass="35206">MSSAGPAGPTHVNGTDFAAVAGPLRREVLAHCYRMLGSAPDAEDAVQEAFLRAWRGFDRFEHRSSVRTWLYQIATNVCLRSLERRVLPAALGGAEPDWQRPARPAPAEIRWLGPLPIDPADEAGTRAQVRLAFVAALQHLPAPQRAALLLRDVAGFSAGEVAAALGTTTIAVNSALRRARDRIAREAPDPDEISEPGNPETQTRLRRYVDAFTRADVGALAAVLREDVTLEMPPHATWFAGRDPVLGFLGTHVLREPGRFAMRPVTPLANGQPTYALYAGGEAHALQVLEPDRGGIRRIHIFLQPELFGIFGQPVNLAAGSDLHS</sequence>
<dbReference type="SUPFAM" id="SSF54427">
    <property type="entry name" value="NTF2-like"/>
    <property type="match status" value="1"/>
</dbReference>
<dbReference type="NCBIfam" id="TIGR02937">
    <property type="entry name" value="sigma70-ECF"/>
    <property type="match status" value="1"/>
</dbReference>
<evidence type="ECO:0000256" key="2">
    <source>
        <dbReference type="ARBA" id="ARBA00011344"/>
    </source>
</evidence>
<dbReference type="NCBIfam" id="NF006089">
    <property type="entry name" value="PRK08241.1"/>
    <property type="match status" value="1"/>
</dbReference>
<dbReference type="InterPro" id="IPR037401">
    <property type="entry name" value="SnoaL-like"/>
</dbReference>
<dbReference type="Proteomes" id="UP000637628">
    <property type="component" value="Unassembled WGS sequence"/>
</dbReference>
<dbReference type="Gene3D" id="1.10.1740.10">
    <property type="match status" value="1"/>
</dbReference>
<dbReference type="InterPro" id="IPR013325">
    <property type="entry name" value="RNA_pol_sigma_r2"/>
</dbReference>
<dbReference type="Gene3D" id="1.10.10.10">
    <property type="entry name" value="Winged helix-like DNA-binding domain superfamily/Winged helix DNA-binding domain"/>
    <property type="match status" value="1"/>
</dbReference>
<dbReference type="Pfam" id="PF12680">
    <property type="entry name" value="SnoaL_2"/>
    <property type="match status" value="1"/>
</dbReference>
<dbReference type="Pfam" id="PF08281">
    <property type="entry name" value="Sigma70_r4_2"/>
    <property type="match status" value="1"/>
</dbReference>
<dbReference type="NCBIfam" id="TIGR02960">
    <property type="entry name" value="SigX5"/>
    <property type="match status" value="1"/>
</dbReference>
<accession>A0ABQ3YUA6</accession>
<dbReference type="InterPro" id="IPR032710">
    <property type="entry name" value="NTF2-like_dom_sf"/>
</dbReference>
<dbReference type="CDD" id="cd06171">
    <property type="entry name" value="Sigma70_r4"/>
    <property type="match status" value="1"/>
</dbReference>
<comment type="subunit">
    <text evidence="2">Interacts transiently with the RNA polymerase catalytic core formed by RpoA, RpoB, RpoC and RpoZ (2 alpha, 1 beta, 1 beta' and 1 omega subunit) to form the RNA polymerase holoenzyme that can initiate transcription.</text>
</comment>
<dbReference type="PANTHER" id="PTHR43133">
    <property type="entry name" value="RNA POLYMERASE ECF-TYPE SIGMA FACTO"/>
    <property type="match status" value="1"/>
</dbReference>
<dbReference type="InterPro" id="IPR014284">
    <property type="entry name" value="RNA_pol_sigma-70_dom"/>
</dbReference>
<comment type="caution">
    <text evidence="9">The sequence shown here is derived from an EMBL/GenBank/DDBJ whole genome shotgun (WGS) entry which is preliminary data.</text>
</comment>
<evidence type="ECO:0000256" key="5">
    <source>
        <dbReference type="ARBA" id="ARBA00023163"/>
    </source>
</evidence>
<dbReference type="SUPFAM" id="SSF88946">
    <property type="entry name" value="Sigma2 domain of RNA polymerase sigma factors"/>
    <property type="match status" value="1"/>
</dbReference>
<protein>
    <submittedName>
        <fullName evidence="9">RNA polymerase sigma factor</fullName>
    </submittedName>
</protein>
<evidence type="ECO:0000259" key="8">
    <source>
        <dbReference type="Pfam" id="PF12680"/>
    </source>
</evidence>
<dbReference type="Pfam" id="PF04542">
    <property type="entry name" value="Sigma70_r2"/>
    <property type="match status" value="1"/>
</dbReference>
<gene>
    <name evidence="9" type="primary">rpoE_2</name>
    <name evidence="9" type="ORF">Adu01nite_25180</name>
</gene>
<dbReference type="EMBL" id="BOML01000021">
    <property type="protein sequence ID" value="GIE01168.1"/>
    <property type="molecule type" value="Genomic_DNA"/>
</dbReference>
<feature type="domain" description="SnoaL-like" evidence="8">
    <location>
        <begin position="205"/>
        <end position="275"/>
    </location>
</feature>
<dbReference type="InterPro" id="IPR013324">
    <property type="entry name" value="RNA_pol_sigma_r3/r4-like"/>
</dbReference>
<evidence type="ECO:0000256" key="3">
    <source>
        <dbReference type="ARBA" id="ARBA00023015"/>
    </source>
</evidence>
<feature type="domain" description="RNA polymerase sigma factor 70 region 4 type 2" evidence="7">
    <location>
        <begin position="131"/>
        <end position="182"/>
    </location>
</feature>
<comment type="similarity">
    <text evidence="1">Belongs to the sigma-70 factor family. ECF subfamily.</text>
</comment>
<dbReference type="SUPFAM" id="SSF88659">
    <property type="entry name" value="Sigma3 and sigma4 domains of RNA polymerase sigma factors"/>
    <property type="match status" value="1"/>
</dbReference>
<evidence type="ECO:0000259" key="6">
    <source>
        <dbReference type="Pfam" id="PF04542"/>
    </source>
</evidence>
<dbReference type="PANTHER" id="PTHR43133:SF65">
    <property type="entry name" value="ECF RNA POLYMERASE SIGMA FACTOR SIGG"/>
    <property type="match status" value="1"/>
</dbReference>
<dbReference type="InterPro" id="IPR007627">
    <property type="entry name" value="RNA_pol_sigma70_r2"/>
</dbReference>
<evidence type="ECO:0000256" key="1">
    <source>
        <dbReference type="ARBA" id="ARBA00010641"/>
    </source>
</evidence>
<evidence type="ECO:0000259" key="7">
    <source>
        <dbReference type="Pfam" id="PF08281"/>
    </source>
</evidence>
<reference evidence="9 10" key="1">
    <citation type="submission" date="2021-01" db="EMBL/GenBank/DDBJ databases">
        <title>Whole genome shotgun sequence of Actinoplanes durhamensis NBRC 14914.</title>
        <authorList>
            <person name="Komaki H."/>
            <person name="Tamura T."/>
        </authorList>
    </citation>
    <scope>NUCLEOTIDE SEQUENCE [LARGE SCALE GENOMIC DNA]</scope>
    <source>
        <strain evidence="9 10">NBRC 14914</strain>
    </source>
</reference>
<feature type="domain" description="RNA polymerase sigma-70 region 2" evidence="6">
    <location>
        <begin position="25"/>
        <end position="85"/>
    </location>
</feature>
<keyword evidence="5" id="KW-0804">Transcription</keyword>
<evidence type="ECO:0000313" key="10">
    <source>
        <dbReference type="Proteomes" id="UP000637628"/>
    </source>
</evidence>
<dbReference type="InterPro" id="IPR036388">
    <property type="entry name" value="WH-like_DNA-bd_sf"/>
</dbReference>
<dbReference type="InterPro" id="IPR039425">
    <property type="entry name" value="RNA_pol_sigma-70-like"/>
</dbReference>
<dbReference type="InterPro" id="IPR013249">
    <property type="entry name" value="RNA_pol_sigma70_r4_t2"/>
</dbReference>